<evidence type="ECO:0000256" key="1">
    <source>
        <dbReference type="SAM" id="MobiDB-lite"/>
    </source>
</evidence>
<reference evidence="2" key="1">
    <citation type="submission" date="2021-01" db="EMBL/GenBank/DDBJ databases">
        <authorList>
            <person name="Corre E."/>
            <person name="Pelletier E."/>
            <person name="Niang G."/>
            <person name="Scheremetjew M."/>
            <person name="Finn R."/>
            <person name="Kale V."/>
            <person name="Holt S."/>
            <person name="Cochrane G."/>
            <person name="Meng A."/>
            <person name="Brown T."/>
            <person name="Cohen L."/>
        </authorList>
    </citation>
    <scope>NUCLEOTIDE SEQUENCE</scope>
    <source>
        <strain evidence="2">CCMP127</strain>
    </source>
</reference>
<sequence length="139" mass="15560">MALYRRRKRQAYRAALVTSPREGVFRDDSVGSDDEMDRQNSDNDKNGTIAFADDNHYTNDSHNDLYAHEFIDTTTTTMAAAPVMEDINLEEPAAVEEEEESPDPLQPLPAASMPTLAKATSLQDDDDDEDPEDSLPYFT</sequence>
<accession>A0A7S3L6V4</accession>
<dbReference type="EMBL" id="HBIM01011909">
    <property type="protein sequence ID" value="CAE0412531.1"/>
    <property type="molecule type" value="Transcribed_RNA"/>
</dbReference>
<feature type="region of interest" description="Disordered" evidence="1">
    <location>
        <begin position="87"/>
        <end position="139"/>
    </location>
</feature>
<gene>
    <name evidence="2" type="ORF">ACOF00016_LOCUS9794</name>
</gene>
<name>A0A7S3L6V4_9STRA</name>
<evidence type="ECO:0000313" key="2">
    <source>
        <dbReference type="EMBL" id="CAE0412531.1"/>
    </source>
</evidence>
<dbReference type="AlphaFoldDB" id="A0A7S3L6V4"/>
<protein>
    <submittedName>
        <fullName evidence="2">Uncharacterized protein</fullName>
    </submittedName>
</protein>
<proteinExistence type="predicted"/>
<feature type="compositionally biased region" description="Acidic residues" evidence="1">
    <location>
        <begin position="87"/>
        <end position="102"/>
    </location>
</feature>
<feature type="compositionally biased region" description="Acidic residues" evidence="1">
    <location>
        <begin position="123"/>
        <end position="133"/>
    </location>
</feature>
<feature type="region of interest" description="Disordered" evidence="1">
    <location>
        <begin position="24"/>
        <end position="49"/>
    </location>
</feature>
<organism evidence="2">
    <name type="scientific">Amphora coffeiformis</name>
    <dbReference type="NCBI Taxonomy" id="265554"/>
    <lineage>
        <taxon>Eukaryota</taxon>
        <taxon>Sar</taxon>
        <taxon>Stramenopiles</taxon>
        <taxon>Ochrophyta</taxon>
        <taxon>Bacillariophyta</taxon>
        <taxon>Bacillariophyceae</taxon>
        <taxon>Bacillariophycidae</taxon>
        <taxon>Thalassiophysales</taxon>
        <taxon>Catenulaceae</taxon>
        <taxon>Amphora</taxon>
    </lineage>
</organism>